<comment type="caution">
    <text evidence="1">The sequence shown here is derived from an EMBL/GenBank/DDBJ whole genome shotgun (WGS) entry which is preliminary data.</text>
</comment>
<reference evidence="1" key="1">
    <citation type="submission" date="2020-10" db="EMBL/GenBank/DDBJ databases">
        <authorList>
            <person name="Gilroy R."/>
        </authorList>
    </citation>
    <scope>NUCLEOTIDE SEQUENCE</scope>
    <source>
        <strain evidence="1">ChiHecec2B26-709</strain>
    </source>
</reference>
<protein>
    <submittedName>
        <fullName evidence="1">WbqC family protein</fullName>
    </submittedName>
</protein>
<dbReference type="AlphaFoldDB" id="A0A9D1GMG3"/>
<evidence type="ECO:0000313" key="2">
    <source>
        <dbReference type="Proteomes" id="UP000886881"/>
    </source>
</evidence>
<dbReference type="Pfam" id="PF08889">
    <property type="entry name" value="WbqC"/>
    <property type="match status" value="1"/>
</dbReference>
<proteinExistence type="predicted"/>
<dbReference type="EMBL" id="DVLC01000028">
    <property type="protein sequence ID" value="HIT46519.1"/>
    <property type="molecule type" value="Genomic_DNA"/>
</dbReference>
<organism evidence="1 2">
    <name type="scientific">Candidatus Cryptobacteroides merdipullorum</name>
    <dbReference type="NCBI Taxonomy" id="2840771"/>
    <lineage>
        <taxon>Bacteria</taxon>
        <taxon>Pseudomonadati</taxon>
        <taxon>Bacteroidota</taxon>
        <taxon>Bacteroidia</taxon>
        <taxon>Bacteroidales</taxon>
        <taxon>Candidatus Cryptobacteroides</taxon>
    </lineage>
</organism>
<evidence type="ECO:0000313" key="1">
    <source>
        <dbReference type="EMBL" id="HIT46519.1"/>
    </source>
</evidence>
<name>A0A9D1GMG3_9BACT</name>
<dbReference type="Proteomes" id="UP000886881">
    <property type="component" value="Unassembled WGS sequence"/>
</dbReference>
<reference evidence="1" key="2">
    <citation type="journal article" date="2021" name="PeerJ">
        <title>Extensive microbial diversity within the chicken gut microbiome revealed by metagenomics and culture.</title>
        <authorList>
            <person name="Gilroy R."/>
            <person name="Ravi A."/>
            <person name="Getino M."/>
            <person name="Pursley I."/>
            <person name="Horton D.L."/>
            <person name="Alikhan N.F."/>
            <person name="Baker D."/>
            <person name="Gharbi K."/>
            <person name="Hall N."/>
            <person name="Watson M."/>
            <person name="Adriaenssens E.M."/>
            <person name="Foster-Nyarko E."/>
            <person name="Jarju S."/>
            <person name="Secka A."/>
            <person name="Antonio M."/>
            <person name="Oren A."/>
            <person name="Chaudhuri R.R."/>
            <person name="La Ragione R."/>
            <person name="Hildebrand F."/>
            <person name="Pallen M.J."/>
        </authorList>
    </citation>
    <scope>NUCLEOTIDE SEQUENCE</scope>
    <source>
        <strain evidence="1">ChiHecec2B26-709</strain>
    </source>
</reference>
<accession>A0A9D1GMG3</accession>
<sequence>MLARYSSVYMEACENYQKQSYRNRCRIYAAGGVESLNFPIVHRGGSINIPIREVLVDWSTPWLEKTMRCIDTAYRSSPFFDYYRDSLYAVLDRRPETLWELDMSIIRYFMQKIGLNTQILHTEEYASEHVDIHPKRPDTILRDLGLDRPYYQVFASKLGFKPNLSVMDLLFNEGPGALDWLL</sequence>
<dbReference type="InterPro" id="IPR014985">
    <property type="entry name" value="WbqC"/>
</dbReference>
<gene>
    <name evidence="1" type="ORF">IAC35_01525</name>
</gene>